<evidence type="ECO:0000313" key="17">
    <source>
        <dbReference type="Proteomes" id="UP000586305"/>
    </source>
</evidence>
<comment type="PTM">
    <text evidence="12">Formation of the three residue Trp-Tyr-Met cross-link is important for the catalase, but not the peroxidase activity of the enzyme.</text>
</comment>
<dbReference type="Gene3D" id="1.10.420.10">
    <property type="entry name" value="Peroxidase, domain 2"/>
    <property type="match status" value="2"/>
</dbReference>
<evidence type="ECO:0000256" key="3">
    <source>
        <dbReference type="ARBA" id="ARBA00022723"/>
    </source>
</evidence>
<comment type="cofactor">
    <cofactor evidence="12">
        <name>heme b</name>
        <dbReference type="ChEBI" id="CHEBI:60344"/>
    </cofactor>
    <text evidence="12">Binds 1 heme b (iron(II)-protoporphyrin IX) group per dimer.</text>
</comment>
<evidence type="ECO:0000256" key="4">
    <source>
        <dbReference type="ARBA" id="ARBA00023002"/>
    </source>
</evidence>
<dbReference type="AlphaFoldDB" id="A0A849VDP9"/>
<protein>
    <recommendedName>
        <fullName evidence="11 12">Catalase-peroxidase</fullName>
        <shortName evidence="12">CP</shortName>
        <ecNumber evidence="10 12">1.11.1.21</ecNumber>
    </recommendedName>
    <alternativeName>
        <fullName evidence="12">Peroxidase/catalase</fullName>
    </alternativeName>
</protein>
<gene>
    <name evidence="12 16" type="primary">katG</name>
    <name evidence="16" type="ORF">HG263_11925</name>
</gene>
<reference evidence="16 17" key="1">
    <citation type="submission" date="2020-04" db="EMBL/GenBank/DDBJ databases">
        <title>Pseudoalteromonas caenipelagi sp. nov., isolated from a tidal flat.</title>
        <authorList>
            <person name="Park S."/>
            <person name="Yoon J.-H."/>
        </authorList>
    </citation>
    <scope>NUCLEOTIDE SEQUENCE [LARGE SCALE GENOMIC DNA]</scope>
    <source>
        <strain evidence="16 17">JBTF-M23</strain>
    </source>
</reference>
<keyword evidence="5 12" id="KW-0408">Iron</keyword>
<evidence type="ECO:0000256" key="14">
    <source>
        <dbReference type="SAM" id="MobiDB-lite"/>
    </source>
</evidence>
<dbReference type="Proteomes" id="UP000586305">
    <property type="component" value="Unassembled WGS sequence"/>
</dbReference>
<keyword evidence="17" id="KW-1185">Reference proteome</keyword>
<feature type="domain" description="Plant heme peroxidase family profile" evidence="15">
    <location>
        <begin position="135"/>
        <end position="427"/>
    </location>
</feature>
<organism evidence="16 17">
    <name type="scientific">Pseudoalteromonas caenipelagi</name>
    <dbReference type="NCBI Taxonomy" id="2726988"/>
    <lineage>
        <taxon>Bacteria</taxon>
        <taxon>Pseudomonadati</taxon>
        <taxon>Pseudomonadota</taxon>
        <taxon>Gammaproteobacteria</taxon>
        <taxon>Alteromonadales</taxon>
        <taxon>Pseudoalteromonadaceae</taxon>
        <taxon>Pseudoalteromonas</taxon>
    </lineage>
</organism>
<dbReference type="GO" id="GO:0004096">
    <property type="term" value="F:catalase activity"/>
    <property type="evidence" value="ECO:0007669"/>
    <property type="project" value="UniProtKB-UniRule"/>
</dbReference>
<keyword evidence="4 12" id="KW-0560">Oxidoreductase</keyword>
<evidence type="ECO:0000256" key="13">
    <source>
        <dbReference type="RuleBase" id="RU003451"/>
    </source>
</evidence>
<comment type="catalytic activity">
    <reaction evidence="7 12 13">
        <text>2 H2O2 = O2 + 2 H2O</text>
        <dbReference type="Rhea" id="RHEA:20309"/>
        <dbReference type="ChEBI" id="CHEBI:15377"/>
        <dbReference type="ChEBI" id="CHEBI:15379"/>
        <dbReference type="ChEBI" id="CHEBI:16240"/>
        <dbReference type="EC" id="1.11.1.21"/>
    </reaction>
</comment>
<dbReference type="NCBIfam" id="TIGR00198">
    <property type="entry name" value="cat_per_HPI"/>
    <property type="match status" value="1"/>
</dbReference>
<dbReference type="PRINTS" id="PR00460">
    <property type="entry name" value="BPEROXIDASE"/>
</dbReference>
<comment type="caution">
    <text evidence="16">The sequence shown here is derived from an EMBL/GenBank/DDBJ whole genome shotgun (WGS) entry which is preliminary data.</text>
</comment>
<keyword evidence="6 12" id="KW-0376">Hydrogen peroxide</keyword>
<dbReference type="PROSITE" id="PS50873">
    <property type="entry name" value="PEROXIDASE_4"/>
    <property type="match status" value="1"/>
</dbReference>
<name>A0A849VDP9_9GAMM</name>
<dbReference type="PROSITE" id="PS00436">
    <property type="entry name" value="PEROXIDASE_2"/>
    <property type="match status" value="1"/>
</dbReference>
<sequence>MDQNNKTTTGKCPVMHGSNTRVGDNRTKNTDWWPNQLNLKILHQNDKKANPLGANFDYAKAFNRLDLSAVKQDLDALMTDSKAWWPADFGHYGPFMIRMAWHAAGTYRTADGRGGAATGNQRFAPLNSWPDNANLDKARRLLWPVKQKYGNSISWADLFILAGNVALESMGLKTFGFAGGREDIWEPEEDIYWGVEKEWLENNRYSGDRNLENPLAAVQMGLIYVNPEGPDGNPDPVASGRDIRETFKRMAMDDAETVALTAGGHTFGKCHGAAADSHVGPEPEAAPIEDMGFGWKNQYGNGCGSDTITSGIEGAWTPTPTQWDNSYFDMLFGYQWTLSTSPAGAKQWVPIELAAEHHAPDVEDANKRVGIMMTTADMAMREDPKYHDISKHYHENPEAFADAFARAWFKLTHRDLGPKSRYLGAEVPDEDLLWQDPLPAVTHELVDQRDIDHLAAQILASGLSVSELVYTAWSSASTFRGSDCRGGANGARIRLAPQNQWPVNQPEQLQKVLSQLGQIQQRFNDEQTTNKAISLADLIVLAGAVAIEKAVKDAGFDVLVPFIPGRSDACVEQTDVESFDVLEPIADGFRNYQKKEYSISAEELLLDKAQLLTLTAPEMTVLIGGLRVLNVNFEQRPHGVFTERPGVLTNDFFVNLLDMDTQWRQEDEGGNTFIGYCRATGQQKWQATRVDLVFGSNSQLRAISEVYGCQDNQVKFVEDFINAWNKVMNTDRFDIR</sequence>
<feature type="compositionally biased region" description="Polar residues" evidence="14">
    <location>
        <begin position="1"/>
        <end position="10"/>
    </location>
</feature>
<evidence type="ECO:0000256" key="8">
    <source>
        <dbReference type="ARBA" id="ARBA00051651"/>
    </source>
</evidence>
<comment type="similarity">
    <text evidence="9 12 13">Belongs to the peroxidase family. Peroxidase/catalase subfamily.</text>
</comment>
<dbReference type="Pfam" id="PF00141">
    <property type="entry name" value="peroxidase"/>
    <property type="match status" value="2"/>
</dbReference>
<dbReference type="GO" id="GO:0042744">
    <property type="term" value="P:hydrogen peroxide catabolic process"/>
    <property type="evidence" value="ECO:0007669"/>
    <property type="project" value="UniProtKB-KW"/>
</dbReference>
<dbReference type="InterPro" id="IPR002016">
    <property type="entry name" value="Haem_peroxidase"/>
</dbReference>
<dbReference type="CDD" id="cd00649">
    <property type="entry name" value="catalase_peroxidase_1"/>
    <property type="match status" value="1"/>
</dbReference>
<dbReference type="InterPro" id="IPR010255">
    <property type="entry name" value="Haem_peroxidase_sf"/>
</dbReference>
<feature type="binding site" description="axial binding residue" evidence="12">
    <location>
        <position position="265"/>
    </location>
    <ligand>
        <name>heme b</name>
        <dbReference type="ChEBI" id="CHEBI:60344"/>
    </ligand>
    <ligandPart>
        <name>Fe</name>
        <dbReference type="ChEBI" id="CHEBI:18248"/>
    </ligandPart>
</feature>
<evidence type="ECO:0000256" key="7">
    <source>
        <dbReference type="ARBA" id="ARBA00049145"/>
    </source>
</evidence>
<dbReference type="PANTHER" id="PTHR30555">
    <property type="entry name" value="HYDROPEROXIDASE I, BIFUNCTIONAL CATALASE-PEROXIDASE"/>
    <property type="match status" value="1"/>
</dbReference>
<keyword evidence="1 12" id="KW-0575">Peroxidase</keyword>
<comment type="subunit">
    <text evidence="12">Homodimer or homotetramer.</text>
</comment>
<dbReference type="CDD" id="cd08200">
    <property type="entry name" value="catalase_peroxidase_2"/>
    <property type="match status" value="1"/>
</dbReference>
<evidence type="ECO:0000256" key="12">
    <source>
        <dbReference type="HAMAP-Rule" id="MF_01961"/>
    </source>
</evidence>
<dbReference type="PANTHER" id="PTHR30555:SF0">
    <property type="entry name" value="CATALASE-PEROXIDASE"/>
    <property type="match status" value="1"/>
</dbReference>
<keyword evidence="3 12" id="KW-0479">Metal-binding</keyword>
<dbReference type="HAMAP" id="MF_01961">
    <property type="entry name" value="Catal_peroxid"/>
    <property type="match status" value="1"/>
</dbReference>
<dbReference type="InterPro" id="IPR000763">
    <property type="entry name" value="Catalase_peroxidase"/>
</dbReference>
<dbReference type="GO" id="GO:0005829">
    <property type="term" value="C:cytosol"/>
    <property type="evidence" value="ECO:0007669"/>
    <property type="project" value="TreeGrafter"/>
</dbReference>
<evidence type="ECO:0000256" key="5">
    <source>
        <dbReference type="ARBA" id="ARBA00023004"/>
    </source>
</evidence>
<dbReference type="SUPFAM" id="SSF48113">
    <property type="entry name" value="Heme-dependent peroxidases"/>
    <property type="match status" value="2"/>
</dbReference>
<dbReference type="EC" id="1.11.1.21" evidence="10 12"/>
<evidence type="ECO:0000256" key="1">
    <source>
        <dbReference type="ARBA" id="ARBA00022559"/>
    </source>
</evidence>
<evidence type="ECO:0000256" key="6">
    <source>
        <dbReference type="ARBA" id="ARBA00023324"/>
    </source>
</evidence>
<dbReference type="FunFam" id="1.10.420.10:FF:000002">
    <property type="entry name" value="Catalase-peroxidase"/>
    <property type="match status" value="1"/>
</dbReference>
<accession>A0A849VDP9</accession>
<evidence type="ECO:0000256" key="10">
    <source>
        <dbReference type="ARBA" id="ARBA00067012"/>
    </source>
</evidence>
<dbReference type="GO" id="GO:0046872">
    <property type="term" value="F:metal ion binding"/>
    <property type="evidence" value="ECO:0007669"/>
    <property type="project" value="UniProtKB-KW"/>
</dbReference>
<evidence type="ECO:0000313" key="16">
    <source>
        <dbReference type="EMBL" id="NOU51235.1"/>
    </source>
</evidence>
<evidence type="ECO:0000259" key="15">
    <source>
        <dbReference type="PROSITE" id="PS50873"/>
    </source>
</evidence>
<feature type="cross-link" description="Tryptophyl-tyrosyl-methioninium (Tyr-Met) (with Trp-101)" evidence="12">
    <location>
        <begin position="224"/>
        <end position="250"/>
    </location>
</feature>
<dbReference type="GO" id="GO:0070301">
    <property type="term" value="P:cellular response to hydrogen peroxide"/>
    <property type="evidence" value="ECO:0007669"/>
    <property type="project" value="TreeGrafter"/>
</dbReference>
<dbReference type="FunFam" id="1.10.420.10:FF:000004">
    <property type="entry name" value="Catalase-peroxidase"/>
    <property type="match status" value="1"/>
</dbReference>
<comment type="caution">
    <text evidence="12">Lacks conserved residue(s) required for the propagation of feature annotation.</text>
</comment>
<evidence type="ECO:0000256" key="11">
    <source>
        <dbReference type="ARBA" id="ARBA00074141"/>
    </source>
</evidence>
<dbReference type="GO" id="GO:0020037">
    <property type="term" value="F:heme binding"/>
    <property type="evidence" value="ECO:0007669"/>
    <property type="project" value="InterPro"/>
</dbReference>
<feature type="site" description="Transition state stabilizer" evidence="12">
    <location>
        <position position="98"/>
    </location>
</feature>
<proteinExistence type="inferred from homology"/>
<dbReference type="RefSeq" id="WP_171626297.1">
    <property type="nucleotide sequence ID" value="NZ_JABBPG010000004.1"/>
</dbReference>
<comment type="catalytic activity">
    <reaction evidence="8 12 13">
        <text>H2O2 + AH2 = A + 2 H2O</text>
        <dbReference type="Rhea" id="RHEA:30275"/>
        <dbReference type="ChEBI" id="CHEBI:13193"/>
        <dbReference type="ChEBI" id="CHEBI:15377"/>
        <dbReference type="ChEBI" id="CHEBI:16240"/>
        <dbReference type="ChEBI" id="CHEBI:17499"/>
        <dbReference type="EC" id="1.11.1.21"/>
    </reaction>
</comment>
<dbReference type="NCBIfam" id="NF011635">
    <property type="entry name" value="PRK15061.1"/>
    <property type="match status" value="1"/>
</dbReference>
<dbReference type="Gene3D" id="1.10.520.10">
    <property type="match status" value="2"/>
</dbReference>
<dbReference type="PRINTS" id="PR00458">
    <property type="entry name" value="PEROXIDASE"/>
</dbReference>
<comment type="function">
    <text evidence="12">Bifunctional enzyme with both catalase and broad-spectrum peroxidase activity.</text>
</comment>
<feature type="region of interest" description="Disordered" evidence="14">
    <location>
        <begin position="1"/>
        <end position="29"/>
    </location>
</feature>
<dbReference type="InterPro" id="IPR019794">
    <property type="entry name" value="Peroxidases_AS"/>
</dbReference>
<feature type="active site" description="Proton acceptor" evidence="12">
    <location>
        <position position="102"/>
    </location>
</feature>
<dbReference type="FunFam" id="1.10.520.10:FF:000002">
    <property type="entry name" value="Catalase-peroxidase"/>
    <property type="match status" value="1"/>
</dbReference>
<evidence type="ECO:0000256" key="9">
    <source>
        <dbReference type="ARBA" id="ARBA00060838"/>
    </source>
</evidence>
<keyword evidence="2 12" id="KW-0349">Heme</keyword>
<dbReference type="EMBL" id="JABBPG010000004">
    <property type="protein sequence ID" value="NOU51235.1"/>
    <property type="molecule type" value="Genomic_DNA"/>
</dbReference>
<evidence type="ECO:0000256" key="2">
    <source>
        <dbReference type="ARBA" id="ARBA00022617"/>
    </source>
</evidence>